<evidence type="ECO:0000313" key="2">
    <source>
        <dbReference type="Proteomes" id="UP000236318"/>
    </source>
</evidence>
<dbReference type="Proteomes" id="UP000236318">
    <property type="component" value="Unassembled WGS sequence"/>
</dbReference>
<accession>A0A2K4YAC8</accession>
<reference evidence="1" key="1">
    <citation type="submission" date="2018-01" db="EMBL/GenBank/DDBJ databases">
        <authorList>
            <consortium name="Urmite Genomes"/>
        </authorList>
    </citation>
    <scope>NUCLEOTIDE SEQUENCE [LARGE SCALE GENOMIC DNA]</scope>
    <source>
        <strain evidence="1">AFP003</strain>
    </source>
</reference>
<sequence>MTTWRDLTDQLTADQIQELEHMESAADYDGTLGPDEEMLSRARRYARDNLIAGMVGDVALPSGATWADVWQEDDPQPHRVIFGASSTISDGKTCVLTDAIQFADGKIDSAGNPPSIAISYANTDTGIRLDSARAREFAAVLSEAADQIDRWQ</sequence>
<dbReference type="RefSeq" id="WP_096287099.1">
    <property type="nucleotide sequence ID" value="NZ_FXEG02000002.1"/>
</dbReference>
<name>A0A2K4YAC8_9MYCO</name>
<keyword evidence="2" id="KW-1185">Reference proteome</keyword>
<proteinExistence type="predicted"/>
<dbReference type="OrthoDB" id="4735704at2"/>
<organism evidence="1 2">
    <name type="scientific">Mycobacterium ahvazicum</name>
    <dbReference type="NCBI Taxonomy" id="1964395"/>
    <lineage>
        <taxon>Bacteria</taxon>
        <taxon>Bacillati</taxon>
        <taxon>Actinomycetota</taxon>
        <taxon>Actinomycetes</taxon>
        <taxon>Mycobacteriales</taxon>
        <taxon>Mycobacteriaceae</taxon>
        <taxon>Mycobacterium</taxon>
        <taxon>Mycobacterium simiae complex</taxon>
    </lineage>
</organism>
<dbReference type="EMBL" id="FXEG02000002">
    <property type="protein sequence ID" value="SOX53697.1"/>
    <property type="molecule type" value="Genomic_DNA"/>
</dbReference>
<gene>
    <name evidence="1" type="ORF">MAAFP003_2371</name>
</gene>
<protein>
    <submittedName>
        <fullName evidence="1">Uncharacterized protein</fullName>
    </submittedName>
</protein>
<evidence type="ECO:0000313" key="1">
    <source>
        <dbReference type="EMBL" id="SOX53697.1"/>
    </source>
</evidence>
<dbReference type="AlphaFoldDB" id="A0A2K4YAC8"/>
<comment type="caution">
    <text evidence="1">The sequence shown here is derived from an EMBL/GenBank/DDBJ whole genome shotgun (WGS) entry which is preliminary data.</text>
</comment>